<dbReference type="OrthoDB" id="6571992at2"/>
<dbReference type="NCBIfam" id="NF040466">
    <property type="entry name" value="ydjY_domain"/>
    <property type="match status" value="1"/>
</dbReference>
<gene>
    <name evidence="1" type="ORF">BHU72_07210</name>
</gene>
<dbReference type="AlphaFoldDB" id="A0A1E5L4B5"/>
<evidence type="ECO:0000313" key="1">
    <source>
        <dbReference type="EMBL" id="OEH84972.1"/>
    </source>
</evidence>
<dbReference type="RefSeq" id="WP_069702707.1">
    <property type="nucleotide sequence ID" value="NZ_MJAT01000035.1"/>
</dbReference>
<protein>
    <recommendedName>
        <fullName evidence="3">4Fe-4S ferredoxin-type domain-containing protein</fullName>
    </recommendedName>
</protein>
<proteinExistence type="predicted"/>
<comment type="caution">
    <text evidence="1">The sequence shown here is derived from an EMBL/GenBank/DDBJ whole genome shotgun (WGS) entry which is preliminary data.</text>
</comment>
<evidence type="ECO:0000313" key="2">
    <source>
        <dbReference type="Proteomes" id="UP000095255"/>
    </source>
</evidence>
<dbReference type="PROSITE" id="PS51257">
    <property type="entry name" value="PROKAR_LIPOPROTEIN"/>
    <property type="match status" value="1"/>
</dbReference>
<dbReference type="STRING" id="1390249.BHU72_07210"/>
<dbReference type="Proteomes" id="UP000095255">
    <property type="component" value="Unassembled WGS sequence"/>
</dbReference>
<evidence type="ECO:0008006" key="3">
    <source>
        <dbReference type="Google" id="ProtNLM"/>
    </source>
</evidence>
<accession>A0A1E5L4B5</accession>
<sequence>MKKSFLFVSLAIILVFGLVLVGCGSKDAGSNAPQTPAQEATDANEVTEQNPLVINKENKSISVYGKVNGKYLVEPTRHGFNFHEGKYGDQAIFVAYANPLDVHDALVEIGAVPGNNLDLTAESDNKFIEGQDLDVTITWENAGKEYNMNEVLVDSNNQPFAFKFGGNYDRAKEIFTGCLLCLDSCPVGITSNSSHPTKTFADKKGEFRGNKDVLPGDGTGVVITYTIK</sequence>
<name>A0A1E5L4B5_9FIRM</name>
<dbReference type="InterPro" id="IPR047750">
    <property type="entry name" value="YdjY-like"/>
</dbReference>
<reference evidence="1 2" key="1">
    <citation type="submission" date="2016-09" db="EMBL/GenBank/DDBJ databases">
        <title>Desulfuribacillus arsenicus sp. nov., an obligately anaerobic, dissimilatory arsenic- and antimonate-reducing bacterium isolated from anoxic sediments.</title>
        <authorList>
            <person name="Abin C.A."/>
            <person name="Hollibaugh J.T."/>
        </authorList>
    </citation>
    <scope>NUCLEOTIDE SEQUENCE [LARGE SCALE GENOMIC DNA]</scope>
    <source>
        <strain evidence="1 2">MLFW-2</strain>
    </source>
</reference>
<organism evidence="1 2">
    <name type="scientific">Desulfuribacillus stibiiarsenatis</name>
    <dbReference type="NCBI Taxonomy" id="1390249"/>
    <lineage>
        <taxon>Bacteria</taxon>
        <taxon>Bacillati</taxon>
        <taxon>Bacillota</taxon>
        <taxon>Desulfuribacillia</taxon>
        <taxon>Desulfuribacillales</taxon>
        <taxon>Desulfuribacillaceae</taxon>
        <taxon>Desulfuribacillus</taxon>
    </lineage>
</organism>
<dbReference type="EMBL" id="MJAT01000035">
    <property type="protein sequence ID" value="OEH84972.1"/>
    <property type="molecule type" value="Genomic_DNA"/>
</dbReference>
<keyword evidence="2" id="KW-1185">Reference proteome</keyword>